<proteinExistence type="predicted"/>
<accession>A0ABV4GV95</accession>
<dbReference type="Proteomes" id="UP001565927">
    <property type="component" value="Unassembled WGS sequence"/>
</dbReference>
<feature type="transmembrane region" description="Helical" evidence="2">
    <location>
        <begin position="67"/>
        <end position="86"/>
    </location>
</feature>
<feature type="compositionally biased region" description="Low complexity" evidence="1">
    <location>
        <begin position="199"/>
        <end position="218"/>
    </location>
</feature>
<feature type="compositionally biased region" description="Basic and acidic residues" evidence="1">
    <location>
        <begin position="219"/>
        <end position="230"/>
    </location>
</feature>
<evidence type="ECO:0000313" key="3">
    <source>
        <dbReference type="EMBL" id="MEZ0163230.1"/>
    </source>
</evidence>
<comment type="caution">
    <text evidence="3">The sequence shown here is derived from an EMBL/GenBank/DDBJ whole genome shotgun (WGS) entry which is preliminary data.</text>
</comment>
<protein>
    <submittedName>
        <fullName evidence="3">Uncharacterized protein</fullName>
    </submittedName>
</protein>
<sequence length="230" mass="23493">MISRRLPDGWAAWPLLLASVAPVLATGHVVWTALGGASDGIVQEDPPPSAAELVGNRWSTLWSGPQVTTLLVVALLPLLVLAAAAVAGRPVALVPRGVARRAATGLAAVTTLASIAGILGFCAQLLGVLPVRMWSGTPSKLDAFSVGATVVLATTVLGSVATAVLLPRSGTGSADDVADDLEGDEAVGDDHAEDPPSRRPVSAVVDAPPRPARAGLPRLRPEDVALYRRP</sequence>
<feature type="compositionally biased region" description="Basic and acidic residues" evidence="1">
    <location>
        <begin position="188"/>
        <end position="197"/>
    </location>
</feature>
<reference evidence="3 4" key="1">
    <citation type="submission" date="2024-07" db="EMBL/GenBank/DDBJ databases">
        <authorList>
            <person name="Thanompreechachai J."/>
            <person name="Duangmal K."/>
        </authorList>
    </citation>
    <scope>NUCLEOTIDE SEQUENCE [LARGE SCALE GENOMIC DNA]</scope>
    <source>
        <strain evidence="3 4">LSe6-4</strain>
    </source>
</reference>
<dbReference type="EMBL" id="JBGFTU010000001">
    <property type="protein sequence ID" value="MEZ0163230.1"/>
    <property type="molecule type" value="Genomic_DNA"/>
</dbReference>
<feature type="region of interest" description="Disordered" evidence="1">
    <location>
        <begin position="170"/>
        <end position="230"/>
    </location>
</feature>
<name>A0ABV4GV95_9ACTN</name>
<keyword evidence="2" id="KW-1133">Transmembrane helix</keyword>
<organism evidence="3 4">
    <name type="scientific">Kineococcus halophytocola</name>
    <dbReference type="NCBI Taxonomy" id="3234027"/>
    <lineage>
        <taxon>Bacteria</taxon>
        <taxon>Bacillati</taxon>
        <taxon>Actinomycetota</taxon>
        <taxon>Actinomycetes</taxon>
        <taxon>Kineosporiales</taxon>
        <taxon>Kineosporiaceae</taxon>
        <taxon>Kineococcus</taxon>
    </lineage>
</organism>
<keyword evidence="2" id="KW-0812">Transmembrane</keyword>
<evidence type="ECO:0000256" key="2">
    <source>
        <dbReference type="SAM" id="Phobius"/>
    </source>
</evidence>
<feature type="transmembrane region" description="Helical" evidence="2">
    <location>
        <begin position="143"/>
        <end position="166"/>
    </location>
</feature>
<dbReference type="RefSeq" id="WP_370439485.1">
    <property type="nucleotide sequence ID" value="NZ_JBGFTU010000001.1"/>
</dbReference>
<feature type="transmembrane region" description="Helical" evidence="2">
    <location>
        <begin position="106"/>
        <end position="131"/>
    </location>
</feature>
<evidence type="ECO:0000313" key="4">
    <source>
        <dbReference type="Proteomes" id="UP001565927"/>
    </source>
</evidence>
<feature type="compositionally biased region" description="Acidic residues" evidence="1">
    <location>
        <begin position="176"/>
        <end position="187"/>
    </location>
</feature>
<keyword evidence="2" id="KW-0472">Membrane</keyword>
<keyword evidence="4" id="KW-1185">Reference proteome</keyword>
<gene>
    <name evidence="3" type="ORF">AB2L27_00455</name>
</gene>
<evidence type="ECO:0000256" key="1">
    <source>
        <dbReference type="SAM" id="MobiDB-lite"/>
    </source>
</evidence>